<keyword evidence="3" id="KW-1185">Reference proteome</keyword>
<protein>
    <recommendedName>
        <fullName evidence="4">Major facilitator superfamily (MFS) profile domain-containing protein</fullName>
    </recommendedName>
</protein>
<evidence type="ECO:0008006" key="4">
    <source>
        <dbReference type="Google" id="ProtNLM"/>
    </source>
</evidence>
<dbReference type="Gene3D" id="1.20.1250.20">
    <property type="entry name" value="MFS general substrate transporter like domains"/>
    <property type="match status" value="1"/>
</dbReference>
<dbReference type="EMBL" id="RSCD01000038">
    <property type="protein sequence ID" value="RSH80056.1"/>
    <property type="molecule type" value="Genomic_DNA"/>
</dbReference>
<proteinExistence type="predicted"/>
<dbReference type="InterPro" id="IPR036259">
    <property type="entry name" value="MFS_trans_sf"/>
</dbReference>
<evidence type="ECO:0000313" key="2">
    <source>
        <dbReference type="EMBL" id="RSH80056.1"/>
    </source>
</evidence>
<accession>A0A427XMG9</accession>
<dbReference type="Proteomes" id="UP000279259">
    <property type="component" value="Unassembled WGS sequence"/>
</dbReference>
<keyword evidence="1" id="KW-0472">Membrane</keyword>
<evidence type="ECO:0000256" key="1">
    <source>
        <dbReference type="SAM" id="Phobius"/>
    </source>
</evidence>
<gene>
    <name evidence="2" type="ORF">EHS25_007325</name>
</gene>
<name>A0A427XMG9_9TREE</name>
<evidence type="ECO:0000313" key="3">
    <source>
        <dbReference type="Proteomes" id="UP000279259"/>
    </source>
</evidence>
<comment type="caution">
    <text evidence="2">The sequence shown here is derived from an EMBL/GenBank/DDBJ whole genome shotgun (WGS) entry which is preliminary data.</text>
</comment>
<feature type="transmembrane region" description="Helical" evidence="1">
    <location>
        <begin position="12"/>
        <end position="31"/>
    </location>
</feature>
<organism evidence="2 3">
    <name type="scientific">Saitozyma podzolica</name>
    <dbReference type="NCBI Taxonomy" id="1890683"/>
    <lineage>
        <taxon>Eukaryota</taxon>
        <taxon>Fungi</taxon>
        <taxon>Dikarya</taxon>
        <taxon>Basidiomycota</taxon>
        <taxon>Agaricomycotina</taxon>
        <taxon>Tremellomycetes</taxon>
        <taxon>Tremellales</taxon>
        <taxon>Trimorphomycetaceae</taxon>
        <taxon>Saitozyma</taxon>
    </lineage>
</organism>
<reference evidence="2 3" key="1">
    <citation type="submission" date="2018-11" db="EMBL/GenBank/DDBJ databases">
        <title>Genome sequence of Saitozyma podzolica DSM 27192.</title>
        <authorList>
            <person name="Aliyu H."/>
            <person name="Gorte O."/>
            <person name="Ochsenreither K."/>
        </authorList>
    </citation>
    <scope>NUCLEOTIDE SEQUENCE [LARGE SCALE GENOMIC DNA]</scope>
    <source>
        <strain evidence="2 3">DSM 27192</strain>
    </source>
</reference>
<sequence length="71" mass="8045">MNLYLCAIGWKYYFVYIGTLVAAGALFYFFCRETKNLSKEEAAMVYEDAETKAKALEAAQAAEAQLHRIQP</sequence>
<keyword evidence="1" id="KW-0812">Transmembrane</keyword>
<keyword evidence="1" id="KW-1133">Transmembrane helix</keyword>
<dbReference type="AlphaFoldDB" id="A0A427XMG9"/>